<dbReference type="Gene3D" id="6.10.340.10">
    <property type="match status" value="1"/>
</dbReference>
<dbReference type="Pfam" id="PF02518">
    <property type="entry name" value="HATPase_c"/>
    <property type="match status" value="1"/>
</dbReference>
<evidence type="ECO:0000256" key="7">
    <source>
        <dbReference type="ARBA" id="ARBA00022777"/>
    </source>
</evidence>
<keyword evidence="7" id="KW-0418">Kinase</keyword>
<keyword evidence="4" id="KW-0597">Phosphoprotein</keyword>
<dbReference type="GO" id="GO:0000155">
    <property type="term" value="F:phosphorelay sensor kinase activity"/>
    <property type="evidence" value="ECO:0007669"/>
    <property type="project" value="InterPro"/>
</dbReference>
<dbReference type="InterPro" id="IPR005467">
    <property type="entry name" value="His_kinase_dom"/>
</dbReference>
<dbReference type="SMART" id="SM00388">
    <property type="entry name" value="HisKA"/>
    <property type="match status" value="1"/>
</dbReference>
<dbReference type="InterPro" id="IPR036890">
    <property type="entry name" value="HATPase_C_sf"/>
</dbReference>
<dbReference type="OrthoDB" id="226486at2"/>
<dbReference type="PANTHER" id="PTHR43065">
    <property type="entry name" value="SENSOR HISTIDINE KINASE"/>
    <property type="match status" value="1"/>
</dbReference>
<dbReference type="CDD" id="cd00082">
    <property type="entry name" value="HisKA"/>
    <property type="match status" value="1"/>
</dbReference>
<keyword evidence="8" id="KW-0067">ATP-binding</keyword>
<proteinExistence type="predicted"/>
<dbReference type="Pfam" id="PF00672">
    <property type="entry name" value="HAMP"/>
    <property type="match status" value="1"/>
</dbReference>
<dbReference type="EMBL" id="CP017641">
    <property type="protein sequence ID" value="APZ94164.1"/>
    <property type="molecule type" value="Genomic_DNA"/>
</dbReference>
<evidence type="ECO:0000256" key="3">
    <source>
        <dbReference type="ARBA" id="ARBA00012438"/>
    </source>
</evidence>
<evidence type="ECO:0000259" key="12">
    <source>
        <dbReference type="PROSITE" id="PS50885"/>
    </source>
</evidence>
<gene>
    <name evidence="13" type="primary">virA_2</name>
    <name evidence="13" type="ORF">Fuma_03788</name>
</gene>
<keyword evidence="10" id="KW-0472">Membrane</keyword>
<evidence type="ECO:0000259" key="11">
    <source>
        <dbReference type="PROSITE" id="PS50109"/>
    </source>
</evidence>
<dbReference type="InterPro" id="IPR036097">
    <property type="entry name" value="HisK_dim/P_sf"/>
</dbReference>
<keyword evidence="10" id="KW-1133">Transmembrane helix</keyword>
<evidence type="ECO:0000313" key="13">
    <source>
        <dbReference type="EMBL" id="APZ94164.1"/>
    </source>
</evidence>
<dbReference type="GO" id="GO:0005524">
    <property type="term" value="F:ATP binding"/>
    <property type="evidence" value="ECO:0007669"/>
    <property type="project" value="UniProtKB-KW"/>
</dbReference>
<comment type="catalytic activity">
    <reaction evidence="1">
        <text>ATP + protein L-histidine = ADP + protein N-phospho-L-histidine.</text>
        <dbReference type="EC" id="2.7.13.3"/>
    </reaction>
</comment>
<dbReference type="InterPro" id="IPR004358">
    <property type="entry name" value="Sig_transdc_His_kin-like_C"/>
</dbReference>
<dbReference type="RefSeq" id="WP_077025519.1">
    <property type="nucleotide sequence ID" value="NZ_CP017641.1"/>
</dbReference>
<dbReference type="SUPFAM" id="SSF158472">
    <property type="entry name" value="HAMP domain-like"/>
    <property type="match status" value="1"/>
</dbReference>
<keyword evidence="9" id="KW-0902">Two-component regulatory system</keyword>
<dbReference type="EC" id="2.7.13.3" evidence="3"/>
<evidence type="ECO:0000256" key="2">
    <source>
        <dbReference type="ARBA" id="ARBA00004370"/>
    </source>
</evidence>
<feature type="transmembrane region" description="Helical" evidence="10">
    <location>
        <begin position="159"/>
        <end position="181"/>
    </location>
</feature>
<dbReference type="KEGG" id="fmr:Fuma_03788"/>
<dbReference type="SUPFAM" id="SSF55874">
    <property type="entry name" value="ATPase domain of HSP90 chaperone/DNA topoisomerase II/histidine kinase"/>
    <property type="match status" value="1"/>
</dbReference>
<organism evidence="13 14">
    <name type="scientific">Fuerstiella marisgermanici</name>
    <dbReference type="NCBI Taxonomy" id="1891926"/>
    <lineage>
        <taxon>Bacteria</taxon>
        <taxon>Pseudomonadati</taxon>
        <taxon>Planctomycetota</taxon>
        <taxon>Planctomycetia</taxon>
        <taxon>Planctomycetales</taxon>
        <taxon>Planctomycetaceae</taxon>
        <taxon>Fuerstiella</taxon>
    </lineage>
</organism>
<evidence type="ECO:0000313" key="14">
    <source>
        <dbReference type="Proteomes" id="UP000187735"/>
    </source>
</evidence>
<dbReference type="GO" id="GO:0016020">
    <property type="term" value="C:membrane"/>
    <property type="evidence" value="ECO:0007669"/>
    <property type="project" value="UniProtKB-SubCell"/>
</dbReference>
<dbReference type="PANTHER" id="PTHR43065:SF10">
    <property type="entry name" value="PEROXIDE STRESS-ACTIVATED HISTIDINE KINASE MAK3"/>
    <property type="match status" value="1"/>
</dbReference>
<feature type="domain" description="Histidine kinase" evidence="11">
    <location>
        <begin position="262"/>
        <end position="485"/>
    </location>
</feature>
<dbReference type="PRINTS" id="PR00344">
    <property type="entry name" value="BCTRLSENSOR"/>
</dbReference>
<evidence type="ECO:0000256" key="8">
    <source>
        <dbReference type="ARBA" id="ARBA00022840"/>
    </source>
</evidence>
<dbReference type="Gene3D" id="3.30.565.10">
    <property type="entry name" value="Histidine kinase-like ATPase, C-terminal domain"/>
    <property type="match status" value="1"/>
</dbReference>
<dbReference type="SUPFAM" id="SSF47384">
    <property type="entry name" value="Homodimeric domain of signal transducing histidine kinase"/>
    <property type="match status" value="1"/>
</dbReference>
<name>A0A1P8WJC5_9PLAN</name>
<dbReference type="InterPro" id="IPR003660">
    <property type="entry name" value="HAMP_dom"/>
</dbReference>
<dbReference type="AlphaFoldDB" id="A0A1P8WJC5"/>
<dbReference type="SMART" id="SM00387">
    <property type="entry name" value="HATPase_c"/>
    <property type="match status" value="1"/>
</dbReference>
<dbReference type="SMART" id="SM00304">
    <property type="entry name" value="HAMP"/>
    <property type="match status" value="1"/>
</dbReference>
<dbReference type="PROSITE" id="PS50885">
    <property type="entry name" value="HAMP"/>
    <property type="match status" value="1"/>
</dbReference>
<dbReference type="InterPro" id="IPR003661">
    <property type="entry name" value="HisK_dim/P_dom"/>
</dbReference>
<dbReference type="STRING" id="1891926.Fuma_03788"/>
<accession>A0A1P8WJC5</accession>
<feature type="domain" description="HAMP" evidence="12">
    <location>
        <begin position="179"/>
        <end position="231"/>
    </location>
</feature>
<evidence type="ECO:0000256" key="1">
    <source>
        <dbReference type="ARBA" id="ARBA00000085"/>
    </source>
</evidence>
<dbReference type="Gene3D" id="1.10.287.130">
    <property type="match status" value="1"/>
</dbReference>
<evidence type="ECO:0000256" key="10">
    <source>
        <dbReference type="SAM" id="Phobius"/>
    </source>
</evidence>
<evidence type="ECO:0000256" key="4">
    <source>
        <dbReference type="ARBA" id="ARBA00022553"/>
    </source>
</evidence>
<dbReference type="PROSITE" id="PS50109">
    <property type="entry name" value="HIS_KIN"/>
    <property type="match status" value="1"/>
</dbReference>
<evidence type="ECO:0000256" key="6">
    <source>
        <dbReference type="ARBA" id="ARBA00022741"/>
    </source>
</evidence>
<sequence length="485" mass="52795">MKLTAKIIALFLAAAVLLVAASGYFSMQRDLALFQDEMARRHGELAKYTTLNFWTMLALTRPNGVQFREKNQQLVRVRWVYSAGTDEMQLPQPYASSDSLVGIKTGEPRSLPVDMDDGSQRFCTYYAFGYSNADNWLLEVSEAFTRRDAYTQGTILHTLYVLAALGMLAVLTVALVGMRVVGQPLDALLAKTQRAAEGDLSGPLHLSGSDELSQLAESLNHMCDSLRASQQQTFQEAERRTAAVEQLRHADRLKTVGRLGAGIAHELGTPLNVVAGRAALIAEGRLRDEDVKSSAETIRSEARRMTKLIEGLLNFARRKPSKREQCHVGDIIKNTIPLLDSFAKKRSATITAEIPEQINDKCAADCGQLQQVISNLVMNAILSKEQGADVRISLANQQASDPSSPDPLPPSETLAITVSDDGDGIPDADLGHVFEPFFTTRDTGEGTGLGLSIVHGIVADHGGWIDVSSEVGVGSRFTVFLPQQT</sequence>
<evidence type="ECO:0000256" key="9">
    <source>
        <dbReference type="ARBA" id="ARBA00023012"/>
    </source>
</evidence>
<keyword evidence="10" id="KW-0812">Transmembrane</keyword>
<keyword evidence="14" id="KW-1185">Reference proteome</keyword>
<comment type="subcellular location">
    <subcellularLocation>
        <location evidence="2">Membrane</location>
    </subcellularLocation>
</comment>
<keyword evidence="6" id="KW-0547">Nucleotide-binding</keyword>
<dbReference type="CDD" id="cd06225">
    <property type="entry name" value="HAMP"/>
    <property type="match status" value="1"/>
</dbReference>
<dbReference type="InterPro" id="IPR003594">
    <property type="entry name" value="HATPase_dom"/>
</dbReference>
<dbReference type="Pfam" id="PF00512">
    <property type="entry name" value="HisKA"/>
    <property type="match status" value="1"/>
</dbReference>
<reference evidence="13 14" key="1">
    <citation type="journal article" date="2016" name="Front. Microbiol.">
        <title>Fuerstia marisgermanicae gen. nov., sp. nov., an Unusual Member of the Phylum Planctomycetes from the German Wadden Sea.</title>
        <authorList>
            <person name="Kohn T."/>
            <person name="Heuer A."/>
            <person name="Jogler M."/>
            <person name="Vollmers J."/>
            <person name="Boedeker C."/>
            <person name="Bunk B."/>
            <person name="Rast P."/>
            <person name="Borchert D."/>
            <person name="Glockner I."/>
            <person name="Freese H.M."/>
            <person name="Klenk H.P."/>
            <person name="Overmann J."/>
            <person name="Kaster A.K."/>
            <person name="Rohde M."/>
            <person name="Wiegand S."/>
            <person name="Jogler C."/>
        </authorList>
    </citation>
    <scope>NUCLEOTIDE SEQUENCE [LARGE SCALE GENOMIC DNA]</scope>
    <source>
        <strain evidence="13 14">NH11</strain>
    </source>
</reference>
<keyword evidence="5 13" id="KW-0808">Transferase</keyword>
<protein>
    <recommendedName>
        <fullName evidence="3">histidine kinase</fullName>
        <ecNumber evidence="3">2.7.13.3</ecNumber>
    </recommendedName>
</protein>
<dbReference type="Proteomes" id="UP000187735">
    <property type="component" value="Chromosome"/>
</dbReference>
<evidence type="ECO:0000256" key="5">
    <source>
        <dbReference type="ARBA" id="ARBA00022679"/>
    </source>
</evidence>